<accession>A0AA39ZL38</accession>
<evidence type="ECO:0000313" key="3">
    <source>
        <dbReference type="Proteomes" id="UP001174997"/>
    </source>
</evidence>
<keyword evidence="1" id="KW-0472">Membrane</keyword>
<comment type="caution">
    <text evidence="2">The sequence shown here is derived from an EMBL/GenBank/DDBJ whole genome shotgun (WGS) entry which is preliminary data.</text>
</comment>
<keyword evidence="1" id="KW-0812">Transmembrane</keyword>
<protein>
    <submittedName>
        <fullName evidence="2">Uncharacterized protein</fullName>
    </submittedName>
</protein>
<proteinExistence type="predicted"/>
<reference evidence="2" key="1">
    <citation type="submission" date="2023-06" db="EMBL/GenBank/DDBJ databases">
        <title>Genome-scale phylogeny and comparative genomics of the fungal order Sordariales.</title>
        <authorList>
            <consortium name="Lawrence Berkeley National Laboratory"/>
            <person name="Hensen N."/>
            <person name="Bonometti L."/>
            <person name="Westerberg I."/>
            <person name="Brannstrom I.O."/>
            <person name="Guillou S."/>
            <person name="Cros-Aarteil S."/>
            <person name="Calhoun S."/>
            <person name="Haridas S."/>
            <person name="Kuo A."/>
            <person name="Mondo S."/>
            <person name="Pangilinan J."/>
            <person name="Riley R."/>
            <person name="Labutti K."/>
            <person name="Andreopoulos B."/>
            <person name="Lipzen A."/>
            <person name="Chen C."/>
            <person name="Yanf M."/>
            <person name="Daum C."/>
            <person name="Ng V."/>
            <person name="Clum A."/>
            <person name="Steindorff A."/>
            <person name="Ohm R."/>
            <person name="Martin F."/>
            <person name="Silar P."/>
            <person name="Natvig D."/>
            <person name="Lalanne C."/>
            <person name="Gautier V."/>
            <person name="Ament-Velasquez S.L."/>
            <person name="Kruys A."/>
            <person name="Hutchinson M.I."/>
            <person name="Powell A.J."/>
            <person name="Barry K."/>
            <person name="Miller A.N."/>
            <person name="Grigoriev I.V."/>
            <person name="Debuchy R."/>
            <person name="Gladieux P."/>
            <person name="Thoren M.H."/>
            <person name="Johannesson H."/>
        </authorList>
    </citation>
    <scope>NUCLEOTIDE SEQUENCE</scope>
    <source>
        <strain evidence="2">CBS 307.81</strain>
    </source>
</reference>
<feature type="transmembrane region" description="Helical" evidence="1">
    <location>
        <begin position="24"/>
        <end position="48"/>
    </location>
</feature>
<keyword evidence="1" id="KW-1133">Transmembrane helix</keyword>
<feature type="transmembrane region" description="Helical" evidence="1">
    <location>
        <begin position="55"/>
        <end position="73"/>
    </location>
</feature>
<organism evidence="2 3">
    <name type="scientific">Cercophora samala</name>
    <dbReference type="NCBI Taxonomy" id="330535"/>
    <lineage>
        <taxon>Eukaryota</taxon>
        <taxon>Fungi</taxon>
        <taxon>Dikarya</taxon>
        <taxon>Ascomycota</taxon>
        <taxon>Pezizomycotina</taxon>
        <taxon>Sordariomycetes</taxon>
        <taxon>Sordariomycetidae</taxon>
        <taxon>Sordariales</taxon>
        <taxon>Lasiosphaeriaceae</taxon>
        <taxon>Cercophora</taxon>
    </lineage>
</organism>
<name>A0AA39ZL38_9PEZI</name>
<sequence>MGYLFVPSGFGGCGLSWWSILLSYPYWVGVWCFQGVVSVVVLSPTYLLTALNTRAVFFCVYLLKTQCFIFINVPCPLRSMVFVK</sequence>
<evidence type="ECO:0000256" key="1">
    <source>
        <dbReference type="SAM" id="Phobius"/>
    </source>
</evidence>
<evidence type="ECO:0000313" key="2">
    <source>
        <dbReference type="EMBL" id="KAK0673090.1"/>
    </source>
</evidence>
<gene>
    <name evidence="2" type="ORF">QBC41DRAFT_143493</name>
</gene>
<dbReference type="AlphaFoldDB" id="A0AA39ZL38"/>
<keyword evidence="3" id="KW-1185">Reference proteome</keyword>
<dbReference type="EMBL" id="JAULSY010000008">
    <property type="protein sequence ID" value="KAK0673090.1"/>
    <property type="molecule type" value="Genomic_DNA"/>
</dbReference>
<dbReference type="Proteomes" id="UP001174997">
    <property type="component" value="Unassembled WGS sequence"/>
</dbReference>